<comment type="similarity">
    <text evidence="2">Belongs to the metallo-dependent hydrolases superfamily. Peptidase M19 family.</text>
</comment>
<dbReference type="PANTHER" id="PTHR10443:SF12">
    <property type="entry name" value="DIPEPTIDASE"/>
    <property type="match status" value="1"/>
</dbReference>
<dbReference type="GO" id="GO:0006508">
    <property type="term" value="P:proteolysis"/>
    <property type="evidence" value="ECO:0007669"/>
    <property type="project" value="UniProtKB-KW"/>
</dbReference>
<sequence>MLRFLAALVAIQTTITITTAASFQNEEQKPIADPLAEEFDDSFWTSSPFYEHALSLMKESPLIDTHIDLPQVIRSLDRHPSSILPDLATHVPGHIDIPRLRQGHLGAAFWTVWAPCPDFLGIDVGEDYTLPNDGLRDALEILDLTNQMIAAHPDHLRPARTSADIQSAFAAGRVASLLGMEGTHFLGNSLATLRLFAQLGVRYVSLTHMCHSAFASSAGFGKPLPPSGHGPTKNGLSPLGRALVAELNRLGVLVDLSHSSDDTAREAIALSRAPVVWTHSVARALYDHPRNVPDDVLALIGDGPGAVNGGVVQCVMFPVFVGPDVESANVSRLADHIEHVAGVVGKKHVGIGSDFDGMYTSVKGLEDASKYPNLITEMLIRGWTDDEVKDLMGRNLMRVMDEAGAVARELKDQLPSPAIWEKRKDLPAQWGGEGNAFYPYDVQDIQAKMIPKHDEL</sequence>
<dbReference type="SUPFAM" id="SSF51556">
    <property type="entry name" value="Metallo-dependent hydrolases"/>
    <property type="match status" value="1"/>
</dbReference>
<keyword evidence="1 2" id="KW-0224">Dipeptidase</keyword>
<keyword evidence="2" id="KW-0479">Metal-binding</keyword>
<dbReference type="GO" id="GO:0046872">
    <property type="term" value="F:metal ion binding"/>
    <property type="evidence" value="ECO:0007669"/>
    <property type="project" value="UniProtKB-UniRule"/>
</dbReference>
<feature type="signal peptide" evidence="2">
    <location>
        <begin position="1"/>
        <end position="20"/>
    </location>
</feature>
<dbReference type="InterPro" id="IPR032466">
    <property type="entry name" value="Metal_Hydrolase"/>
</dbReference>
<keyword evidence="2" id="KW-0645">Protease</keyword>
<dbReference type="PROSITE" id="PS51365">
    <property type="entry name" value="RENAL_DIPEPTIDASE_2"/>
    <property type="match status" value="1"/>
</dbReference>
<dbReference type="RefSeq" id="XP_040774051.1">
    <property type="nucleotide sequence ID" value="XM_040917487.1"/>
</dbReference>
<dbReference type="PANTHER" id="PTHR10443">
    <property type="entry name" value="MICROSOMAL DIPEPTIDASE"/>
    <property type="match status" value="1"/>
</dbReference>
<dbReference type="EMBL" id="MU032349">
    <property type="protein sequence ID" value="KAF3763072.1"/>
    <property type="molecule type" value="Genomic_DNA"/>
</dbReference>
<evidence type="ECO:0000313" key="4">
    <source>
        <dbReference type="Proteomes" id="UP000803844"/>
    </source>
</evidence>
<dbReference type="Pfam" id="PF01244">
    <property type="entry name" value="Peptidase_M19"/>
    <property type="match status" value="1"/>
</dbReference>
<dbReference type="EC" id="3.4.13.19" evidence="2"/>
<accession>A0A9P4XXC3</accession>
<comment type="caution">
    <text evidence="3">The sequence shown here is derived from an EMBL/GenBank/DDBJ whole genome shotgun (WGS) entry which is preliminary data.</text>
</comment>
<dbReference type="Proteomes" id="UP000803844">
    <property type="component" value="Unassembled WGS sequence"/>
</dbReference>
<name>A0A9P4XXC3_CRYP1</name>
<evidence type="ECO:0000313" key="3">
    <source>
        <dbReference type="EMBL" id="KAF3763072.1"/>
    </source>
</evidence>
<dbReference type="OrthoDB" id="445695at2759"/>
<keyword evidence="2" id="KW-0862">Zinc</keyword>
<keyword evidence="2" id="KW-0732">Signal</keyword>
<dbReference type="CDD" id="cd01301">
    <property type="entry name" value="rDP_like"/>
    <property type="match status" value="1"/>
</dbReference>
<comment type="cofactor">
    <cofactor evidence="2">
        <name>Zn(2+)</name>
        <dbReference type="ChEBI" id="CHEBI:29105"/>
    </cofactor>
</comment>
<dbReference type="GO" id="GO:0070573">
    <property type="term" value="F:metallodipeptidase activity"/>
    <property type="evidence" value="ECO:0007669"/>
    <property type="project" value="InterPro"/>
</dbReference>
<dbReference type="GeneID" id="63834616"/>
<organism evidence="3 4">
    <name type="scientific">Cryphonectria parasitica (strain ATCC 38755 / EP155)</name>
    <dbReference type="NCBI Taxonomy" id="660469"/>
    <lineage>
        <taxon>Eukaryota</taxon>
        <taxon>Fungi</taxon>
        <taxon>Dikarya</taxon>
        <taxon>Ascomycota</taxon>
        <taxon>Pezizomycotina</taxon>
        <taxon>Sordariomycetes</taxon>
        <taxon>Sordariomycetidae</taxon>
        <taxon>Diaporthales</taxon>
        <taxon>Cryphonectriaceae</taxon>
        <taxon>Cryphonectria-Endothia species complex</taxon>
        <taxon>Cryphonectria</taxon>
    </lineage>
</organism>
<keyword evidence="4" id="KW-1185">Reference proteome</keyword>
<dbReference type="InterPro" id="IPR008257">
    <property type="entry name" value="Pept_M19"/>
</dbReference>
<feature type="chain" id="PRO_5040533166" description="Dipeptidase" evidence="2">
    <location>
        <begin position="21"/>
        <end position="456"/>
    </location>
</feature>
<reference evidence="3" key="1">
    <citation type="journal article" date="2020" name="Phytopathology">
        <title>Genome sequence of the chestnut blight fungus Cryphonectria parasitica EP155: A fundamental resource for an archetypical invasive plant pathogen.</title>
        <authorList>
            <person name="Crouch J.A."/>
            <person name="Dawe A."/>
            <person name="Aerts A."/>
            <person name="Barry K."/>
            <person name="Churchill A.C.L."/>
            <person name="Grimwood J."/>
            <person name="Hillman B."/>
            <person name="Milgroom M.G."/>
            <person name="Pangilinan J."/>
            <person name="Smith M."/>
            <person name="Salamov A."/>
            <person name="Schmutz J."/>
            <person name="Yadav J."/>
            <person name="Grigoriev I.V."/>
            <person name="Nuss D."/>
        </authorList>
    </citation>
    <scope>NUCLEOTIDE SEQUENCE</scope>
    <source>
        <strain evidence="3">EP155</strain>
    </source>
</reference>
<keyword evidence="2" id="KW-0482">Metalloprotease</keyword>
<gene>
    <name evidence="3" type="ORF">M406DRAFT_262015</name>
</gene>
<dbReference type="Gene3D" id="3.20.20.140">
    <property type="entry name" value="Metal-dependent hydrolases"/>
    <property type="match status" value="1"/>
</dbReference>
<comment type="catalytic activity">
    <reaction evidence="2">
        <text>an L-aminoacyl-L-amino acid + H2O = 2 an L-alpha-amino acid</text>
        <dbReference type="Rhea" id="RHEA:48940"/>
        <dbReference type="ChEBI" id="CHEBI:15377"/>
        <dbReference type="ChEBI" id="CHEBI:59869"/>
        <dbReference type="ChEBI" id="CHEBI:77460"/>
        <dbReference type="EC" id="3.4.13.19"/>
    </reaction>
</comment>
<proteinExistence type="inferred from homology"/>
<keyword evidence="2" id="KW-0378">Hydrolase</keyword>
<evidence type="ECO:0000256" key="1">
    <source>
        <dbReference type="ARBA" id="ARBA00022997"/>
    </source>
</evidence>
<evidence type="ECO:0000256" key="2">
    <source>
        <dbReference type="RuleBase" id="RU341113"/>
    </source>
</evidence>
<protein>
    <recommendedName>
        <fullName evidence="2">Dipeptidase</fullName>
        <ecNumber evidence="2">3.4.13.19</ecNumber>
    </recommendedName>
</protein>
<dbReference type="AlphaFoldDB" id="A0A9P4XXC3"/>